<evidence type="ECO:0000313" key="1">
    <source>
        <dbReference type="EMBL" id="EWY36928.1"/>
    </source>
</evidence>
<comment type="caution">
    <text evidence="1">The sequence shown here is derived from an EMBL/GenBank/DDBJ whole genome shotgun (WGS) entry which is preliminary data.</text>
</comment>
<organism evidence="1 2">
    <name type="scientific">Skermanella stibiiresistens SB22</name>
    <dbReference type="NCBI Taxonomy" id="1385369"/>
    <lineage>
        <taxon>Bacteria</taxon>
        <taxon>Pseudomonadati</taxon>
        <taxon>Pseudomonadota</taxon>
        <taxon>Alphaproteobacteria</taxon>
        <taxon>Rhodospirillales</taxon>
        <taxon>Azospirillaceae</taxon>
        <taxon>Skermanella</taxon>
    </lineage>
</organism>
<evidence type="ECO:0000313" key="2">
    <source>
        <dbReference type="Proteomes" id="UP000019486"/>
    </source>
</evidence>
<name>W9GZL5_9PROT</name>
<accession>W9GZL5</accession>
<proteinExistence type="predicted"/>
<protein>
    <submittedName>
        <fullName evidence="1">Uncharacterized protein</fullName>
    </submittedName>
</protein>
<dbReference type="AlphaFoldDB" id="W9GZL5"/>
<keyword evidence="2" id="KW-1185">Reference proteome</keyword>
<sequence>MTGQPDGYGDKTVVTVPPGDMAQAIGGVGQAMEKNDCASDRAVGFELVRSIPILRKSPWIDRAAVEIPIDWYPVFRGQFLRDFSPHRLEESPFRVKVLVPTAVIDFVDAQFSGNVFVPRLKRLTTLGIVYPDDKQCYGDHG</sequence>
<reference evidence="1 2" key="1">
    <citation type="submission" date="2013-08" db="EMBL/GenBank/DDBJ databases">
        <title>The genome sequence of Skermanella stibiiresistens.</title>
        <authorList>
            <person name="Zhu W."/>
            <person name="Wang G."/>
        </authorList>
    </citation>
    <scope>NUCLEOTIDE SEQUENCE [LARGE SCALE GENOMIC DNA]</scope>
    <source>
        <strain evidence="1 2">SB22</strain>
    </source>
</reference>
<gene>
    <name evidence="1" type="ORF">N825_22720</name>
</gene>
<dbReference type="EMBL" id="AVFL01000033">
    <property type="protein sequence ID" value="EWY36928.1"/>
    <property type="molecule type" value="Genomic_DNA"/>
</dbReference>
<dbReference type="Proteomes" id="UP000019486">
    <property type="component" value="Unassembled WGS sequence"/>
</dbReference>
<dbReference type="STRING" id="1385369.N825_22720"/>